<accession>A0ABX7VLV6</accession>
<gene>
    <name evidence="1" type="ORF">HGO23_17165</name>
</gene>
<protein>
    <submittedName>
        <fullName evidence="1">RtcB family protein</fullName>
    </submittedName>
</protein>
<evidence type="ECO:0000313" key="2">
    <source>
        <dbReference type="Proteomes" id="UP000665047"/>
    </source>
</evidence>
<dbReference type="InterPro" id="IPR036025">
    <property type="entry name" value="RtcB-like_sf"/>
</dbReference>
<organism evidence="1 2">
    <name type="scientific">Xenorhabdus budapestensis</name>
    <dbReference type="NCBI Taxonomy" id="290110"/>
    <lineage>
        <taxon>Bacteria</taxon>
        <taxon>Pseudomonadati</taxon>
        <taxon>Pseudomonadota</taxon>
        <taxon>Gammaproteobacteria</taxon>
        <taxon>Enterobacterales</taxon>
        <taxon>Morganellaceae</taxon>
        <taxon>Xenorhabdus</taxon>
    </lineage>
</organism>
<dbReference type="EMBL" id="CP072455">
    <property type="protein sequence ID" value="QTL41784.1"/>
    <property type="molecule type" value="Genomic_DNA"/>
</dbReference>
<dbReference type="Proteomes" id="UP000665047">
    <property type="component" value="Chromosome"/>
</dbReference>
<evidence type="ECO:0000313" key="1">
    <source>
        <dbReference type="EMBL" id="QTL41784.1"/>
    </source>
</evidence>
<dbReference type="SUPFAM" id="SSF103365">
    <property type="entry name" value="Hypothetical protein PH1602"/>
    <property type="match status" value="1"/>
</dbReference>
<proteinExistence type="predicted"/>
<name>A0ABX7VLV6_XENBU</name>
<keyword evidence="2" id="KW-1185">Reference proteome</keyword>
<sequence length="56" mass="5869">MLVDLSYNIIFPEQGMKLHRKGATPARAGELALIPGSMGTSGADSISSKGQTVDHI</sequence>
<dbReference type="Gene3D" id="3.90.1860.10">
    <property type="entry name" value="tRNA-splicing ligase RtcB"/>
    <property type="match status" value="1"/>
</dbReference>
<reference evidence="1 2" key="1">
    <citation type="submission" date="2021-03" db="EMBL/GenBank/DDBJ databases">
        <title>Complete Genome Sequence Data of Xenorhabdus budapestensis strain C72, a Candidate Biological Control Agent, from China.</title>
        <authorList>
            <person name="LI B."/>
            <person name="WANG S."/>
            <person name="QIU D."/>
        </authorList>
    </citation>
    <scope>NUCLEOTIDE SEQUENCE [LARGE SCALE GENOMIC DNA]</scope>
    <source>
        <strain evidence="1 2">C-7-2</strain>
    </source>
</reference>